<evidence type="ECO:0000313" key="3">
    <source>
        <dbReference type="Proteomes" id="UP000033121"/>
    </source>
</evidence>
<dbReference type="RefSeq" id="WP_046371119.1">
    <property type="nucleotide sequence ID" value="NZ_BBWV01000004.1"/>
</dbReference>
<gene>
    <name evidence="2" type="ORF">FPE01S_04_04050</name>
</gene>
<dbReference type="PANTHER" id="PTHR35801">
    <property type="entry name" value="PHOSPHOSERINE PHOSPHATASE RSBX"/>
    <property type="match status" value="1"/>
</dbReference>
<dbReference type="InterPro" id="IPR036890">
    <property type="entry name" value="HATPase_C_sf"/>
</dbReference>
<proteinExistence type="predicted"/>
<dbReference type="InterPro" id="IPR003594">
    <property type="entry name" value="HATPase_dom"/>
</dbReference>
<dbReference type="AlphaFoldDB" id="A0A0E9N629"/>
<dbReference type="Proteomes" id="UP000033121">
    <property type="component" value="Unassembled WGS sequence"/>
</dbReference>
<dbReference type="PANTHER" id="PTHR35801:SF1">
    <property type="entry name" value="PHOSPHOSERINE PHOSPHATASE RSBX"/>
    <property type="match status" value="1"/>
</dbReference>
<dbReference type="SUPFAM" id="SSF81606">
    <property type="entry name" value="PP2C-like"/>
    <property type="match status" value="1"/>
</dbReference>
<dbReference type="EMBL" id="BBWV01000004">
    <property type="protein sequence ID" value="GAO45161.1"/>
    <property type="molecule type" value="Genomic_DNA"/>
</dbReference>
<dbReference type="InterPro" id="IPR036457">
    <property type="entry name" value="PPM-type-like_dom_sf"/>
</dbReference>
<comment type="caution">
    <text evidence="2">The sequence shown here is derived from an EMBL/GenBank/DDBJ whole genome shotgun (WGS) entry which is preliminary data.</text>
</comment>
<dbReference type="Pfam" id="PF13581">
    <property type="entry name" value="HATPase_c_2"/>
    <property type="match status" value="1"/>
</dbReference>
<dbReference type="SMART" id="SM00331">
    <property type="entry name" value="PP2C_SIG"/>
    <property type="match status" value="1"/>
</dbReference>
<sequence>MGNRHYVYKVEDRSYFAIIKKEIHALAVTAGFGQRRLAEVDIVVAEIVSNLVKHGGGGELLVKTLEDEGTKGIELISIDSGPGMTDPGKMLADGVSTRNTLGHGLGAMKRLSDLFQIYSQPGWGTIVLSRLFEKERGYKKPALAEIRSVVVPKPGETACGDGFWYKQTTEHLKIFLGDGLGHGEPAAAAVAQAGNYFMQSHETDPVEIIREMNQAVRKSRGLVGAVAIYSRKERQWSICGVGNIATRITGPSFGKSYMAYNGIIGLNVPRTLNTQTIVHEKGQQLILCSDGIRSRWDLTKLTGILRCDLSILTAAIYKDFGRHSDDMSVAVCKIN</sequence>
<dbReference type="InterPro" id="IPR001932">
    <property type="entry name" value="PPM-type_phosphatase-like_dom"/>
</dbReference>
<protein>
    <submittedName>
        <fullName evidence="2">Putative phosphoserine phosphatase</fullName>
    </submittedName>
</protein>
<feature type="domain" description="PPM-type phosphatase" evidence="1">
    <location>
        <begin position="143"/>
        <end position="334"/>
    </location>
</feature>
<dbReference type="Gene3D" id="3.30.565.10">
    <property type="entry name" value="Histidine kinase-like ATPase, C-terminal domain"/>
    <property type="match status" value="1"/>
</dbReference>
<dbReference type="Gene3D" id="3.60.40.10">
    <property type="entry name" value="PPM-type phosphatase domain"/>
    <property type="match status" value="1"/>
</dbReference>
<organism evidence="2 3">
    <name type="scientific">Flavihumibacter petaseus NBRC 106054</name>
    <dbReference type="NCBI Taxonomy" id="1220578"/>
    <lineage>
        <taxon>Bacteria</taxon>
        <taxon>Pseudomonadati</taxon>
        <taxon>Bacteroidota</taxon>
        <taxon>Chitinophagia</taxon>
        <taxon>Chitinophagales</taxon>
        <taxon>Chitinophagaceae</taxon>
        <taxon>Flavihumibacter</taxon>
    </lineage>
</organism>
<reference evidence="2 3" key="1">
    <citation type="submission" date="2015-04" db="EMBL/GenBank/DDBJ databases">
        <title>Whole genome shotgun sequence of Flavihumibacter petaseus NBRC 106054.</title>
        <authorList>
            <person name="Miyazawa S."/>
            <person name="Hosoyama A."/>
            <person name="Hashimoto M."/>
            <person name="Noguchi M."/>
            <person name="Tsuchikane K."/>
            <person name="Ohji S."/>
            <person name="Yamazoe A."/>
            <person name="Ichikawa N."/>
            <person name="Kimura A."/>
            <person name="Fujita N."/>
        </authorList>
    </citation>
    <scope>NUCLEOTIDE SEQUENCE [LARGE SCALE GENOMIC DNA]</scope>
    <source>
        <strain evidence="2 3">NBRC 106054</strain>
    </source>
</reference>
<evidence type="ECO:0000313" key="2">
    <source>
        <dbReference type="EMBL" id="GAO45161.1"/>
    </source>
</evidence>
<dbReference type="InterPro" id="IPR039248">
    <property type="entry name" value="Ptase_RsbX"/>
</dbReference>
<dbReference type="SUPFAM" id="SSF55874">
    <property type="entry name" value="ATPase domain of HSP90 chaperone/DNA topoisomerase II/histidine kinase"/>
    <property type="match status" value="1"/>
</dbReference>
<keyword evidence="3" id="KW-1185">Reference proteome</keyword>
<name>A0A0E9N629_9BACT</name>
<dbReference type="CDD" id="cd16934">
    <property type="entry name" value="HATPase_RsbT-like"/>
    <property type="match status" value="1"/>
</dbReference>
<dbReference type="STRING" id="1220578.FPE01S_04_04050"/>
<dbReference type="Pfam" id="PF07228">
    <property type="entry name" value="SpoIIE"/>
    <property type="match status" value="1"/>
</dbReference>
<dbReference type="OrthoDB" id="479131at2"/>
<accession>A0A0E9N629</accession>
<evidence type="ECO:0000259" key="1">
    <source>
        <dbReference type="SMART" id="SM00331"/>
    </source>
</evidence>